<dbReference type="GO" id="GO:0016491">
    <property type="term" value="F:oxidoreductase activity"/>
    <property type="evidence" value="ECO:0007669"/>
    <property type="project" value="InterPro"/>
</dbReference>
<dbReference type="GO" id="GO:0008270">
    <property type="term" value="F:zinc ion binding"/>
    <property type="evidence" value="ECO:0007669"/>
    <property type="project" value="InterPro"/>
</dbReference>
<gene>
    <name evidence="2" type="ORF">METZ01_LOCUS40634</name>
</gene>
<dbReference type="CDD" id="cd08241">
    <property type="entry name" value="QOR1"/>
    <property type="match status" value="1"/>
</dbReference>
<dbReference type="InterPro" id="IPR013154">
    <property type="entry name" value="ADH-like_N"/>
</dbReference>
<evidence type="ECO:0000313" key="2">
    <source>
        <dbReference type="EMBL" id="SUZ87780.1"/>
    </source>
</evidence>
<dbReference type="Gene3D" id="3.90.180.10">
    <property type="entry name" value="Medium-chain alcohol dehydrogenases, catalytic domain"/>
    <property type="match status" value="1"/>
</dbReference>
<proteinExistence type="predicted"/>
<evidence type="ECO:0000259" key="1">
    <source>
        <dbReference type="SMART" id="SM00829"/>
    </source>
</evidence>
<dbReference type="EMBL" id="UINC01001739">
    <property type="protein sequence ID" value="SUZ87780.1"/>
    <property type="molecule type" value="Genomic_DNA"/>
</dbReference>
<dbReference type="PROSITE" id="PS01162">
    <property type="entry name" value="QOR_ZETA_CRYSTAL"/>
    <property type="match status" value="1"/>
</dbReference>
<accession>A0A381R854</accession>
<feature type="domain" description="Enoyl reductase (ER)" evidence="1">
    <location>
        <begin position="10"/>
        <end position="325"/>
    </location>
</feature>
<dbReference type="InterPro" id="IPR002364">
    <property type="entry name" value="Quin_OxRdtase/zeta-crystal_CS"/>
</dbReference>
<dbReference type="Gene3D" id="3.40.50.720">
    <property type="entry name" value="NAD(P)-binding Rossmann-like Domain"/>
    <property type="match status" value="1"/>
</dbReference>
<organism evidence="2">
    <name type="scientific">marine metagenome</name>
    <dbReference type="NCBI Taxonomy" id="408172"/>
    <lineage>
        <taxon>unclassified sequences</taxon>
        <taxon>metagenomes</taxon>
        <taxon>ecological metagenomes</taxon>
    </lineage>
</organism>
<dbReference type="Pfam" id="PF08240">
    <property type="entry name" value="ADH_N"/>
    <property type="match status" value="1"/>
</dbReference>
<dbReference type="InterPro" id="IPR020843">
    <property type="entry name" value="ER"/>
</dbReference>
<dbReference type="SMART" id="SM00829">
    <property type="entry name" value="PKS_ER"/>
    <property type="match status" value="1"/>
</dbReference>
<dbReference type="InterPro" id="IPR013149">
    <property type="entry name" value="ADH-like_C"/>
</dbReference>
<dbReference type="InterPro" id="IPR051397">
    <property type="entry name" value="Zn-ADH-like_protein"/>
</dbReference>
<dbReference type="PANTHER" id="PTHR43677">
    <property type="entry name" value="SHORT-CHAIN DEHYDROGENASE/REDUCTASE"/>
    <property type="match status" value="1"/>
</dbReference>
<dbReference type="Pfam" id="PF00107">
    <property type="entry name" value="ADH_zinc_N"/>
    <property type="match status" value="1"/>
</dbReference>
<dbReference type="AlphaFoldDB" id="A0A381R854"/>
<dbReference type="InterPro" id="IPR011032">
    <property type="entry name" value="GroES-like_sf"/>
</dbReference>
<name>A0A381R854_9ZZZZ</name>
<dbReference type="PANTHER" id="PTHR43677:SF4">
    <property type="entry name" value="QUINONE OXIDOREDUCTASE-LIKE PROTEIN 2"/>
    <property type="match status" value="1"/>
</dbReference>
<dbReference type="SUPFAM" id="SSF50129">
    <property type="entry name" value="GroES-like"/>
    <property type="match status" value="1"/>
</dbReference>
<reference evidence="2" key="1">
    <citation type="submission" date="2018-05" db="EMBL/GenBank/DDBJ databases">
        <authorList>
            <person name="Lanie J.A."/>
            <person name="Ng W.-L."/>
            <person name="Kazmierczak K.M."/>
            <person name="Andrzejewski T.M."/>
            <person name="Davidsen T.M."/>
            <person name="Wayne K.J."/>
            <person name="Tettelin H."/>
            <person name="Glass J.I."/>
            <person name="Rusch D."/>
            <person name="Podicherti R."/>
            <person name="Tsui H.-C.T."/>
            <person name="Winkler M.E."/>
        </authorList>
    </citation>
    <scope>NUCLEOTIDE SEQUENCE</scope>
</reference>
<protein>
    <recommendedName>
        <fullName evidence="1">Enoyl reductase (ER) domain-containing protein</fullName>
    </recommendedName>
</protein>
<dbReference type="InterPro" id="IPR036291">
    <property type="entry name" value="NAD(P)-bd_dom_sf"/>
</dbReference>
<sequence>MRAVVVHEFGPVDSHRIEEIAAPRPQPGEVAIDVHAIGVNFPDTLMVQGLYQKKPDRPFTPGRDAAGVISAVGDGVSRFKPGDRVTALVTYGAYAEQCIAPESRCFLLPKGMDFVTGAGMTTSYLTAWVGLMVRGQYQTGEKVLVLGAAGGVGLAAVQIAKAKDAFVIGGDLTEEKRQLATTNGADAAVDLSADEIRESLRQQVFAVTGGQGVDIVMDPIGGDIFDAAIRTLAFAGRIICIGFVAGIPTARPNYFTVKNLTLAGLATDHYFDHRPELIQQAVTDIFKMHAAQQITPAIMKTYPLESFQTALDLFAKKKSIGKIVLTTSRS</sequence>
<dbReference type="SUPFAM" id="SSF51735">
    <property type="entry name" value="NAD(P)-binding Rossmann-fold domains"/>
    <property type="match status" value="1"/>
</dbReference>